<organism evidence="2 3">
    <name type="scientific">Tetraparma gracilis</name>
    <dbReference type="NCBI Taxonomy" id="2962635"/>
    <lineage>
        <taxon>Eukaryota</taxon>
        <taxon>Sar</taxon>
        <taxon>Stramenopiles</taxon>
        <taxon>Ochrophyta</taxon>
        <taxon>Bolidophyceae</taxon>
        <taxon>Parmales</taxon>
        <taxon>Triparmaceae</taxon>
        <taxon>Tetraparma</taxon>
    </lineage>
</organism>
<dbReference type="Proteomes" id="UP001165060">
    <property type="component" value="Unassembled WGS sequence"/>
</dbReference>
<keyword evidence="3" id="KW-1185">Reference proteome</keyword>
<sequence>MGNTPGSDKGGIFTDNREVRTKQLLRMALISGNSTTGRAGVHMVEDEFRKAAAKSNKSNKQGVSGHDELVRLLVGYLTEEFKIQASEGPDGVPPTPAVLMADLSYPKTPLMHALDFGHMELANWIKAEITRSSKKQMTTTRADNGGDGGEEGEEPAVEFDRSALAKQRLMASQARTSNFKPKAPPPREIKSADSMMSEEEKAMFAKISAKMKK</sequence>
<evidence type="ECO:0000256" key="1">
    <source>
        <dbReference type="SAM" id="MobiDB-lite"/>
    </source>
</evidence>
<gene>
    <name evidence="2" type="ORF">TeGR_g7169</name>
</gene>
<feature type="region of interest" description="Disordered" evidence="1">
    <location>
        <begin position="134"/>
        <end position="197"/>
    </location>
</feature>
<name>A0ABQ6MKV6_9STRA</name>
<feature type="compositionally biased region" description="Acidic residues" evidence="1">
    <location>
        <begin position="148"/>
        <end position="157"/>
    </location>
</feature>
<comment type="caution">
    <text evidence="2">The sequence shown here is derived from an EMBL/GenBank/DDBJ whole genome shotgun (WGS) entry which is preliminary data.</text>
</comment>
<reference evidence="2 3" key="1">
    <citation type="journal article" date="2023" name="Commun. Biol.">
        <title>Genome analysis of Parmales, the sister group of diatoms, reveals the evolutionary specialization of diatoms from phago-mixotrophs to photoautotrophs.</title>
        <authorList>
            <person name="Ban H."/>
            <person name="Sato S."/>
            <person name="Yoshikawa S."/>
            <person name="Yamada K."/>
            <person name="Nakamura Y."/>
            <person name="Ichinomiya M."/>
            <person name="Sato N."/>
            <person name="Blanc-Mathieu R."/>
            <person name="Endo H."/>
            <person name="Kuwata A."/>
            <person name="Ogata H."/>
        </authorList>
    </citation>
    <scope>NUCLEOTIDE SEQUENCE [LARGE SCALE GENOMIC DNA]</scope>
</reference>
<evidence type="ECO:0000313" key="3">
    <source>
        <dbReference type="Proteomes" id="UP001165060"/>
    </source>
</evidence>
<evidence type="ECO:0000313" key="2">
    <source>
        <dbReference type="EMBL" id="GMI27705.1"/>
    </source>
</evidence>
<accession>A0ABQ6MKV6</accession>
<protein>
    <recommendedName>
        <fullName evidence="4">LisH domain-containing protein</fullName>
    </recommendedName>
</protein>
<evidence type="ECO:0008006" key="4">
    <source>
        <dbReference type="Google" id="ProtNLM"/>
    </source>
</evidence>
<proteinExistence type="predicted"/>
<dbReference type="EMBL" id="BRYB01001524">
    <property type="protein sequence ID" value="GMI27705.1"/>
    <property type="molecule type" value="Genomic_DNA"/>
</dbReference>